<sequence length="150" mass="17085">MFRSRVLNSYPIPDWVTRRVGNPQTREYRFQSSQPLDFAFVHHTENSAVKRLLTNFDIIALVFEHFAPEYPDGHSANERLQLRNLMLTCKAFFHHAAGALWGAHMGEHCGLQHLLSIMDLCNIGEEVFQPNTAGLVTRDNPANLKLTALI</sequence>
<dbReference type="Proteomes" id="UP001144978">
    <property type="component" value="Unassembled WGS sequence"/>
</dbReference>
<organism evidence="1 2">
    <name type="scientific">Trametes sanguinea</name>
    <dbReference type="NCBI Taxonomy" id="158606"/>
    <lineage>
        <taxon>Eukaryota</taxon>
        <taxon>Fungi</taxon>
        <taxon>Dikarya</taxon>
        <taxon>Basidiomycota</taxon>
        <taxon>Agaricomycotina</taxon>
        <taxon>Agaricomycetes</taxon>
        <taxon>Polyporales</taxon>
        <taxon>Polyporaceae</taxon>
        <taxon>Trametes</taxon>
    </lineage>
</organism>
<accession>A0ACC1PV21</accession>
<gene>
    <name evidence="1" type="ORF">NUW54_g6115</name>
</gene>
<evidence type="ECO:0000313" key="1">
    <source>
        <dbReference type="EMBL" id="KAJ3001949.1"/>
    </source>
</evidence>
<protein>
    <submittedName>
        <fullName evidence="1">Uncharacterized protein</fullName>
    </submittedName>
</protein>
<reference evidence="1" key="1">
    <citation type="submission" date="2022-08" db="EMBL/GenBank/DDBJ databases">
        <title>Genome Sequence of Pycnoporus sanguineus.</title>
        <authorList>
            <person name="Buettner E."/>
        </authorList>
    </citation>
    <scope>NUCLEOTIDE SEQUENCE</scope>
    <source>
        <strain evidence="1">CG-C14</strain>
    </source>
</reference>
<comment type="caution">
    <text evidence="1">The sequence shown here is derived from an EMBL/GenBank/DDBJ whole genome shotgun (WGS) entry which is preliminary data.</text>
</comment>
<name>A0ACC1PV21_9APHY</name>
<proteinExistence type="predicted"/>
<dbReference type="EMBL" id="JANSHE010001592">
    <property type="protein sequence ID" value="KAJ3001949.1"/>
    <property type="molecule type" value="Genomic_DNA"/>
</dbReference>
<keyword evidence="2" id="KW-1185">Reference proteome</keyword>
<evidence type="ECO:0000313" key="2">
    <source>
        <dbReference type="Proteomes" id="UP001144978"/>
    </source>
</evidence>